<feature type="compositionally biased region" description="Basic residues" evidence="1">
    <location>
        <begin position="77"/>
        <end position="89"/>
    </location>
</feature>
<feature type="compositionally biased region" description="Basic and acidic residues" evidence="1">
    <location>
        <begin position="106"/>
        <end position="128"/>
    </location>
</feature>
<evidence type="ECO:0000313" key="2">
    <source>
        <dbReference type="EMBL" id="CAH0397684.1"/>
    </source>
</evidence>
<organism evidence="2 3">
    <name type="scientific">Chilo suppressalis</name>
    <name type="common">Asiatic rice borer moth</name>
    <dbReference type="NCBI Taxonomy" id="168631"/>
    <lineage>
        <taxon>Eukaryota</taxon>
        <taxon>Metazoa</taxon>
        <taxon>Ecdysozoa</taxon>
        <taxon>Arthropoda</taxon>
        <taxon>Hexapoda</taxon>
        <taxon>Insecta</taxon>
        <taxon>Pterygota</taxon>
        <taxon>Neoptera</taxon>
        <taxon>Endopterygota</taxon>
        <taxon>Lepidoptera</taxon>
        <taxon>Glossata</taxon>
        <taxon>Ditrysia</taxon>
        <taxon>Pyraloidea</taxon>
        <taxon>Crambidae</taxon>
        <taxon>Crambinae</taxon>
        <taxon>Chilo</taxon>
    </lineage>
</organism>
<proteinExistence type="predicted"/>
<sequence>MHASMSEVLSDQSIEIASPSEANADFSQVETARRRSTSPTFLRALGLMKVTAVTSVPSSKYRGTDTDKKVGGSHTSTSKKLKHSHKKRSQSQSVAAKSTAVKTFVVKKEHVSKPKGRAEKRSHATSFDERRSIPVVVSKKIRKPAASSTDKPTTKKHQRKASTPAKKVFSSAPESTVKPAKNLLELTNPADVGCFWGEIVESDFKSLNYTTLLKNKQFTEEQVQAIQKSFQHLSRTFCRRPTKRERFMKTHECIECYYSVSHECVAMDSPEYWTFGGNAPCIDLITPDDITMCLCNFTIFHSHNILPKSKREFHLIPPSPPPSPPPSSLLLVENNRSAKLECPKCYMTITITNRNNAVCSGLMNFTSVDGRIRRRFFDYVYQNLDWETRNPPALICIITAGPSARPTPVRSLSIKASATPARGRHLHLEVSHLADLDSSQQVHHKNRRASAADSRLPDPTEPLESRTGATLERIYVQTYKINDLIYAAHVLFPKRESPPRR</sequence>
<accession>A0ABN8AQ99</accession>
<name>A0ABN8AQ99_CHISP</name>
<evidence type="ECO:0000313" key="3">
    <source>
        <dbReference type="Proteomes" id="UP001153292"/>
    </source>
</evidence>
<keyword evidence="3" id="KW-1185">Reference proteome</keyword>
<feature type="region of interest" description="Disordered" evidence="1">
    <location>
        <begin position="140"/>
        <end position="174"/>
    </location>
</feature>
<dbReference type="Proteomes" id="UP001153292">
    <property type="component" value="Chromosome 10"/>
</dbReference>
<protein>
    <submittedName>
        <fullName evidence="2">Uncharacterized protein</fullName>
    </submittedName>
</protein>
<feature type="region of interest" description="Disordered" evidence="1">
    <location>
        <begin position="53"/>
        <end position="128"/>
    </location>
</feature>
<feature type="region of interest" description="Disordered" evidence="1">
    <location>
        <begin position="438"/>
        <end position="464"/>
    </location>
</feature>
<evidence type="ECO:0000256" key="1">
    <source>
        <dbReference type="SAM" id="MobiDB-lite"/>
    </source>
</evidence>
<reference evidence="2" key="1">
    <citation type="submission" date="2021-12" db="EMBL/GenBank/DDBJ databases">
        <authorList>
            <person name="King R."/>
        </authorList>
    </citation>
    <scope>NUCLEOTIDE SEQUENCE</scope>
</reference>
<feature type="region of interest" description="Disordered" evidence="1">
    <location>
        <begin position="1"/>
        <end position="37"/>
    </location>
</feature>
<gene>
    <name evidence="2" type="ORF">CHILSU_LOCUS760</name>
</gene>
<dbReference type="EMBL" id="OU963903">
    <property type="protein sequence ID" value="CAH0397684.1"/>
    <property type="molecule type" value="Genomic_DNA"/>
</dbReference>